<organism evidence="1 2">
    <name type="scientific">Desulfopila aestuarii DSM 18488</name>
    <dbReference type="NCBI Taxonomy" id="1121416"/>
    <lineage>
        <taxon>Bacteria</taxon>
        <taxon>Pseudomonadati</taxon>
        <taxon>Thermodesulfobacteriota</taxon>
        <taxon>Desulfobulbia</taxon>
        <taxon>Desulfobulbales</taxon>
        <taxon>Desulfocapsaceae</taxon>
        <taxon>Desulfopila</taxon>
    </lineage>
</organism>
<name>A0A1M7YJV7_9BACT</name>
<dbReference type="EMBL" id="FRFE01000042">
    <property type="protein sequence ID" value="SHO52892.1"/>
    <property type="molecule type" value="Genomic_DNA"/>
</dbReference>
<evidence type="ECO:0000313" key="1">
    <source>
        <dbReference type="EMBL" id="SHO52892.1"/>
    </source>
</evidence>
<evidence type="ECO:0000313" key="2">
    <source>
        <dbReference type="Proteomes" id="UP000184603"/>
    </source>
</evidence>
<protein>
    <submittedName>
        <fullName evidence="1">Uncharacterized protein</fullName>
    </submittedName>
</protein>
<keyword evidence="2" id="KW-1185">Reference proteome</keyword>
<reference evidence="1 2" key="1">
    <citation type="submission" date="2016-12" db="EMBL/GenBank/DDBJ databases">
        <authorList>
            <person name="Song W.-J."/>
            <person name="Kurnit D.M."/>
        </authorList>
    </citation>
    <scope>NUCLEOTIDE SEQUENCE [LARGE SCALE GENOMIC DNA]</scope>
    <source>
        <strain evidence="1 2">DSM 18488</strain>
    </source>
</reference>
<sequence>MNYKEFFAKISNKDIVIPVDLSSIPKRSHSEVLDNEALFQLPLICLIILTMVGSTRKPIVSQIGQLVGESIQLSMPAFKKSKQHIGWSSNLRVRTVKAITFLERANLIEINNRKGRASITDLGKRVVKYAMDTDSELSQNLAAIRIAYRNICVSNKLKTVL</sequence>
<dbReference type="RefSeq" id="WP_073616504.1">
    <property type="nucleotide sequence ID" value="NZ_FRFE01000042.1"/>
</dbReference>
<proteinExistence type="predicted"/>
<dbReference type="AlphaFoldDB" id="A0A1M7YJV7"/>
<dbReference type="Proteomes" id="UP000184603">
    <property type="component" value="Unassembled WGS sequence"/>
</dbReference>
<dbReference type="STRING" id="1121416.SAMN02745220_04825"/>
<gene>
    <name evidence="1" type="ORF">SAMN02745220_04825</name>
</gene>
<dbReference type="OrthoDB" id="6400153at2"/>
<accession>A0A1M7YJV7</accession>